<dbReference type="Proteomes" id="UP001428341">
    <property type="component" value="Unassembled WGS sequence"/>
</dbReference>
<evidence type="ECO:0000313" key="2">
    <source>
        <dbReference type="Proteomes" id="UP001428341"/>
    </source>
</evidence>
<sequence length="160" mass="17803">MAYKNLDFSIISSKNFYGLSTLRLLDLLSVVRKVLRKLIKCKPNNGIDEVSKDLDFLLEPAKEYFLVKDLYHVPLSSPSLSYPEKAHESERYVECADTPELAVGTTGWCLTAPQAKFKLRVGFASGVGGEGWWVEICGCSLGFRDCSSFCSDMSLSQDEA</sequence>
<organism evidence="1 2">
    <name type="scientific">Citrus x changshan-huyou</name>
    <dbReference type="NCBI Taxonomy" id="2935761"/>
    <lineage>
        <taxon>Eukaryota</taxon>
        <taxon>Viridiplantae</taxon>
        <taxon>Streptophyta</taxon>
        <taxon>Embryophyta</taxon>
        <taxon>Tracheophyta</taxon>
        <taxon>Spermatophyta</taxon>
        <taxon>Magnoliopsida</taxon>
        <taxon>eudicotyledons</taxon>
        <taxon>Gunneridae</taxon>
        <taxon>Pentapetalae</taxon>
        <taxon>rosids</taxon>
        <taxon>malvids</taxon>
        <taxon>Sapindales</taxon>
        <taxon>Rutaceae</taxon>
        <taxon>Aurantioideae</taxon>
        <taxon>Citrus</taxon>
    </lineage>
</organism>
<protein>
    <submittedName>
        <fullName evidence="1">Uncharacterized protein</fullName>
    </submittedName>
</protein>
<comment type="caution">
    <text evidence="1">The sequence shown here is derived from an EMBL/GenBank/DDBJ whole genome shotgun (WGS) entry which is preliminary data.</text>
</comment>
<reference evidence="1 2" key="1">
    <citation type="submission" date="2024-05" db="EMBL/GenBank/DDBJ databases">
        <title>Haplotype-resolved chromosome-level genome assembly of Huyou (Citrus changshanensis).</title>
        <authorList>
            <person name="Miao C."/>
            <person name="Chen W."/>
            <person name="Wu Y."/>
            <person name="Wang L."/>
            <person name="Zhao S."/>
            <person name="Grierson D."/>
            <person name="Xu C."/>
            <person name="Chen K."/>
        </authorList>
    </citation>
    <scope>NUCLEOTIDE SEQUENCE [LARGE SCALE GENOMIC DNA]</scope>
    <source>
        <strain evidence="1">01-14</strain>
        <tissue evidence="1">Leaf</tissue>
    </source>
</reference>
<keyword evidence="2" id="KW-1185">Reference proteome</keyword>
<dbReference type="AlphaFoldDB" id="A0AAP0Q7Y9"/>
<dbReference type="EMBL" id="JBCGBO010000025">
    <property type="protein sequence ID" value="KAK9174845.1"/>
    <property type="molecule type" value="Genomic_DNA"/>
</dbReference>
<name>A0AAP0Q7Y9_9ROSI</name>
<proteinExistence type="predicted"/>
<gene>
    <name evidence="1" type="ORF">WN944_026849</name>
</gene>
<accession>A0AAP0Q7Y9</accession>
<evidence type="ECO:0000313" key="1">
    <source>
        <dbReference type="EMBL" id="KAK9174845.1"/>
    </source>
</evidence>